<dbReference type="AlphaFoldDB" id="A0A0F7KYL1"/>
<dbReference type="GO" id="GO:0016740">
    <property type="term" value="F:transferase activity"/>
    <property type="evidence" value="ECO:0007669"/>
    <property type="project" value="UniProtKB-KW"/>
</dbReference>
<reference evidence="2" key="1">
    <citation type="submission" date="2015-08" db="EMBL/GenBank/DDBJ databases">
        <title>The complete genome of Altererythrobacter atlanticus strain 26DY36.</title>
        <authorList>
            <person name="Wu Y.-H."/>
            <person name="Cheng H."/>
            <person name="Wu X.-W."/>
        </authorList>
    </citation>
    <scope>NUCLEOTIDE SEQUENCE</scope>
    <source>
        <strain evidence="2">26DY36</strain>
        <plasmid evidence="2">unnamed</plasmid>
    </source>
</reference>
<dbReference type="Pfam" id="PF04230">
    <property type="entry name" value="PS_pyruv_trans"/>
    <property type="match status" value="1"/>
</dbReference>
<gene>
    <name evidence="2" type="ORF">WYH_03317</name>
</gene>
<sequence length="294" mass="32954">MRCLPSAIAIPHVQRDSMTMFGRIREKLHRAPLRARRPVLEESYPHVEIFFWKPAQGLNFGDYLASAVTQRMLAAREILFDEPAPKARLFTIGSVLHFAATGDTVWGSGRNGKISSEQHPFADLDVRAVRGPLTQKFLMDRGISVPSVFGDPALLIPRLFPQRFKRRTQPGKIGVVPNLHDRDLLDRDDVIDPMWNWGRVIDAICECEFIVSSSLHGLIIADAFGIPCSHVRLSETEPDFKYIDYCEGVGRSTFRSATSVEEALDAGPLSPPNFDAAPLLESFPYDLWEPKGAR</sequence>
<feature type="domain" description="Polysaccharide pyruvyl transferase" evidence="1">
    <location>
        <begin position="124"/>
        <end position="230"/>
    </location>
</feature>
<dbReference type="OrthoDB" id="9803627at2"/>
<evidence type="ECO:0000313" key="3">
    <source>
        <dbReference type="Proteomes" id="UP000034392"/>
    </source>
</evidence>
<dbReference type="KEGG" id="aay:WYH_03317"/>
<proteinExistence type="predicted"/>
<keyword evidence="2" id="KW-0808">Transferase</keyword>
<dbReference type="EMBL" id="CP011453">
    <property type="protein sequence ID" value="AKH44336.1"/>
    <property type="molecule type" value="Genomic_DNA"/>
</dbReference>
<evidence type="ECO:0000259" key="1">
    <source>
        <dbReference type="Pfam" id="PF04230"/>
    </source>
</evidence>
<protein>
    <submittedName>
        <fullName evidence="2">Polysaccharide pyruvyl transferase</fullName>
    </submittedName>
</protein>
<geneLocation type="plasmid" evidence="2 3">
    <name>unnamed</name>
</geneLocation>
<organism evidence="2 3">
    <name type="scientific">Croceibacterium atlanticum</name>
    <dbReference type="NCBI Taxonomy" id="1267766"/>
    <lineage>
        <taxon>Bacteria</taxon>
        <taxon>Pseudomonadati</taxon>
        <taxon>Pseudomonadota</taxon>
        <taxon>Alphaproteobacteria</taxon>
        <taxon>Sphingomonadales</taxon>
        <taxon>Erythrobacteraceae</taxon>
        <taxon>Croceibacterium</taxon>
    </lineage>
</organism>
<dbReference type="PATRIC" id="fig|1267766.3.peg.3338"/>
<name>A0A0F7KYL1_9SPHN</name>
<dbReference type="Proteomes" id="UP000034392">
    <property type="component" value="Plasmid unnamed"/>
</dbReference>
<keyword evidence="2" id="KW-0614">Plasmid</keyword>
<dbReference type="InterPro" id="IPR007345">
    <property type="entry name" value="Polysacch_pyruvyl_Trfase"/>
</dbReference>
<accession>A0A0F7KYL1</accession>
<keyword evidence="3" id="KW-1185">Reference proteome</keyword>
<evidence type="ECO:0000313" key="2">
    <source>
        <dbReference type="EMBL" id="AKH44336.1"/>
    </source>
</evidence>